<dbReference type="GO" id="GO:0046872">
    <property type="term" value="F:metal ion binding"/>
    <property type="evidence" value="ECO:0007669"/>
    <property type="project" value="UniProtKB-KW"/>
</dbReference>
<proteinExistence type="inferred from homology"/>
<dbReference type="InterPro" id="IPR045249">
    <property type="entry name" value="HARBI1-like"/>
</dbReference>
<comment type="subcellular location">
    <subcellularLocation>
        <location evidence="2">Nucleus</location>
    </subcellularLocation>
</comment>
<gene>
    <name evidence="9" type="ORF">PHLGIDRAFT_57966</name>
</gene>
<dbReference type="InterPro" id="IPR027806">
    <property type="entry name" value="HARBI1_dom"/>
</dbReference>
<comment type="similarity">
    <text evidence="3">Belongs to the HARBI1 family.</text>
</comment>
<keyword evidence="4" id="KW-0540">Nuclease</keyword>
<feature type="domain" description="DDE Tnp4" evidence="8">
    <location>
        <begin position="166"/>
        <end position="258"/>
    </location>
</feature>
<dbReference type="Proteomes" id="UP000053257">
    <property type="component" value="Unassembled WGS sequence"/>
</dbReference>
<dbReference type="PANTHER" id="PTHR22930">
    <property type="match status" value="1"/>
</dbReference>
<dbReference type="OrthoDB" id="3246760at2759"/>
<keyword evidence="5" id="KW-0479">Metal-binding</keyword>
<feature type="non-terminal residue" evidence="9">
    <location>
        <position position="259"/>
    </location>
</feature>
<evidence type="ECO:0000259" key="8">
    <source>
        <dbReference type="Pfam" id="PF13359"/>
    </source>
</evidence>
<dbReference type="STRING" id="745531.A0A0C3S714"/>
<sequence length="259" mass="29632">MSEVVLGMTSHLYSTHYISKQRVIPKTKKQMALLLGVWKEEFPDIFRSFVRVTPACFDSLLHAIQPDPIFHNNSNNEQMPLSEQLAIALIRFGHYGNGASVRKIALWAGVGFGTVDLATFRVIIAVCREDFRRACVRWPNQAQKEEAKVWVEERSCPAWRDGWCMVDGTLVPLFMRPGYFGNTFYDRKSNYSLNVQLVSTPDLRIIDYSVGLPGSQHDATAWADTRIFQEHNSLLAENEWVWADSAYPVTPWTQAPYKK</sequence>
<evidence type="ECO:0000313" key="10">
    <source>
        <dbReference type="Proteomes" id="UP000053257"/>
    </source>
</evidence>
<reference evidence="9 10" key="1">
    <citation type="journal article" date="2014" name="PLoS Genet.">
        <title>Analysis of the Phlebiopsis gigantea genome, transcriptome and secretome provides insight into its pioneer colonization strategies of wood.</title>
        <authorList>
            <person name="Hori C."/>
            <person name="Ishida T."/>
            <person name="Igarashi K."/>
            <person name="Samejima M."/>
            <person name="Suzuki H."/>
            <person name="Master E."/>
            <person name="Ferreira P."/>
            <person name="Ruiz-Duenas F.J."/>
            <person name="Held B."/>
            <person name="Canessa P."/>
            <person name="Larrondo L.F."/>
            <person name="Schmoll M."/>
            <person name="Druzhinina I.S."/>
            <person name="Kubicek C.P."/>
            <person name="Gaskell J.A."/>
            <person name="Kersten P."/>
            <person name="St John F."/>
            <person name="Glasner J."/>
            <person name="Sabat G."/>
            <person name="Splinter BonDurant S."/>
            <person name="Syed K."/>
            <person name="Yadav J."/>
            <person name="Mgbeahuruike A.C."/>
            <person name="Kovalchuk A."/>
            <person name="Asiegbu F.O."/>
            <person name="Lackner G."/>
            <person name="Hoffmeister D."/>
            <person name="Rencoret J."/>
            <person name="Gutierrez A."/>
            <person name="Sun H."/>
            <person name="Lindquist E."/>
            <person name="Barry K."/>
            <person name="Riley R."/>
            <person name="Grigoriev I.V."/>
            <person name="Henrissat B."/>
            <person name="Kues U."/>
            <person name="Berka R.M."/>
            <person name="Martinez A.T."/>
            <person name="Covert S.F."/>
            <person name="Blanchette R.A."/>
            <person name="Cullen D."/>
        </authorList>
    </citation>
    <scope>NUCLEOTIDE SEQUENCE [LARGE SCALE GENOMIC DNA]</scope>
    <source>
        <strain evidence="9 10">11061_1 CR5-6</strain>
    </source>
</reference>
<keyword evidence="10" id="KW-1185">Reference proteome</keyword>
<dbReference type="GO" id="GO:0016787">
    <property type="term" value="F:hydrolase activity"/>
    <property type="evidence" value="ECO:0007669"/>
    <property type="project" value="UniProtKB-KW"/>
</dbReference>
<keyword evidence="7" id="KW-0539">Nucleus</keyword>
<dbReference type="PANTHER" id="PTHR22930:SF85">
    <property type="entry name" value="GH03217P-RELATED"/>
    <property type="match status" value="1"/>
</dbReference>
<evidence type="ECO:0000256" key="5">
    <source>
        <dbReference type="ARBA" id="ARBA00022723"/>
    </source>
</evidence>
<dbReference type="EMBL" id="KN840441">
    <property type="protein sequence ID" value="KIP12161.1"/>
    <property type="molecule type" value="Genomic_DNA"/>
</dbReference>
<keyword evidence="6" id="KW-0378">Hydrolase</keyword>
<dbReference type="GO" id="GO:0004518">
    <property type="term" value="F:nuclease activity"/>
    <property type="evidence" value="ECO:0007669"/>
    <property type="project" value="UniProtKB-KW"/>
</dbReference>
<evidence type="ECO:0000313" key="9">
    <source>
        <dbReference type="EMBL" id="KIP12161.1"/>
    </source>
</evidence>
<evidence type="ECO:0000256" key="3">
    <source>
        <dbReference type="ARBA" id="ARBA00006958"/>
    </source>
</evidence>
<comment type="cofactor">
    <cofactor evidence="1">
        <name>a divalent metal cation</name>
        <dbReference type="ChEBI" id="CHEBI:60240"/>
    </cofactor>
</comment>
<dbReference type="Pfam" id="PF13359">
    <property type="entry name" value="DDE_Tnp_4"/>
    <property type="match status" value="1"/>
</dbReference>
<evidence type="ECO:0000256" key="2">
    <source>
        <dbReference type="ARBA" id="ARBA00004123"/>
    </source>
</evidence>
<protein>
    <recommendedName>
        <fullName evidence="8">DDE Tnp4 domain-containing protein</fullName>
    </recommendedName>
</protein>
<dbReference type="AlphaFoldDB" id="A0A0C3S714"/>
<accession>A0A0C3S714</accession>
<name>A0A0C3S714_PHLG1</name>
<evidence type="ECO:0000256" key="4">
    <source>
        <dbReference type="ARBA" id="ARBA00022722"/>
    </source>
</evidence>
<dbReference type="GO" id="GO:0005634">
    <property type="term" value="C:nucleus"/>
    <property type="evidence" value="ECO:0007669"/>
    <property type="project" value="UniProtKB-SubCell"/>
</dbReference>
<evidence type="ECO:0000256" key="6">
    <source>
        <dbReference type="ARBA" id="ARBA00022801"/>
    </source>
</evidence>
<dbReference type="HOGENOM" id="CLU_018552_1_4_1"/>
<evidence type="ECO:0000256" key="1">
    <source>
        <dbReference type="ARBA" id="ARBA00001968"/>
    </source>
</evidence>
<evidence type="ECO:0000256" key="7">
    <source>
        <dbReference type="ARBA" id="ARBA00023242"/>
    </source>
</evidence>
<organism evidence="9 10">
    <name type="scientific">Phlebiopsis gigantea (strain 11061_1 CR5-6)</name>
    <name type="common">White-rot fungus</name>
    <name type="synonym">Peniophora gigantea</name>
    <dbReference type="NCBI Taxonomy" id="745531"/>
    <lineage>
        <taxon>Eukaryota</taxon>
        <taxon>Fungi</taxon>
        <taxon>Dikarya</taxon>
        <taxon>Basidiomycota</taxon>
        <taxon>Agaricomycotina</taxon>
        <taxon>Agaricomycetes</taxon>
        <taxon>Polyporales</taxon>
        <taxon>Phanerochaetaceae</taxon>
        <taxon>Phlebiopsis</taxon>
    </lineage>
</organism>